<dbReference type="PANTHER" id="PTHR46260">
    <property type="entry name" value="RING-TYPE DOMAIN-CONTAINING PROTEIN"/>
    <property type="match status" value="1"/>
</dbReference>
<protein>
    <recommendedName>
        <fullName evidence="5">Kelch motif family protein</fullName>
    </recommendedName>
</protein>
<dbReference type="InterPro" id="IPR011043">
    <property type="entry name" value="Gal_Oxase/kelch_b-propeller"/>
</dbReference>
<evidence type="ECO:0000256" key="2">
    <source>
        <dbReference type="ARBA" id="ARBA00022737"/>
    </source>
</evidence>
<gene>
    <name evidence="3" type="ORF">BSTOLATCC_MIC53400</name>
</gene>
<dbReference type="SUPFAM" id="SSF50965">
    <property type="entry name" value="Galactose oxidase, central domain"/>
    <property type="match status" value="1"/>
</dbReference>
<dbReference type="InterPro" id="IPR051746">
    <property type="entry name" value="Kelch_domain_containing_8"/>
</dbReference>
<evidence type="ECO:0000313" key="3">
    <source>
        <dbReference type="EMBL" id="CAG9331325.1"/>
    </source>
</evidence>
<accession>A0AAU9K2C1</accession>
<sequence>MNPLDIPEELNRGTCIAQLPNGDLFCYGKDPSSGISLIIDKNCKIQMLPPGTPCAFSSAVYFEKRIYCFGGLRYGPLTLAEWFDLEKQKWISLKSIPDADLNCHCIVYNGEILIAGSINANILRYSINYDKYTKIHFKFEQRKRKILINLDRLYLIEFGGFVYESEIANPNKWNQIGMSRISNNHPAQVNCSYNKGAIYIAVGLSNESYYKFDLNKKKWFNLNKEKIIL</sequence>
<dbReference type="PANTHER" id="PTHR46260:SF3">
    <property type="entry name" value="RING-TYPE DOMAIN-CONTAINING PROTEIN"/>
    <property type="match status" value="1"/>
</dbReference>
<keyword evidence="2" id="KW-0677">Repeat</keyword>
<comment type="caution">
    <text evidence="3">The sequence shown here is derived from an EMBL/GenBank/DDBJ whole genome shotgun (WGS) entry which is preliminary data.</text>
</comment>
<evidence type="ECO:0008006" key="5">
    <source>
        <dbReference type="Google" id="ProtNLM"/>
    </source>
</evidence>
<reference evidence="3" key="1">
    <citation type="submission" date="2021-09" db="EMBL/GenBank/DDBJ databases">
        <authorList>
            <consortium name="AG Swart"/>
            <person name="Singh M."/>
            <person name="Singh A."/>
            <person name="Seah K."/>
            <person name="Emmerich C."/>
        </authorList>
    </citation>
    <scope>NUCLEOTIDE SEQUENCE</scope>
    <source>
        <strain evidence="3">ATCC30299</strain>
    </source>
</reference>
<organism evidence="3 4">
    <name type="scientific">Blepharisma stoltei</name>
    <dbReference type="NCBI Taxonomy" id="1481888"/>
    <lineage>
        <taxon>Eukaryota</taxon>
        <taxon>Sar</taxon>
        <taxon>Alveolata</taxon>
        <taxon>Ciliophora</taxon>
        <taxon>Postciliodesmatophora</taxon>
        <taxon>Heterotrichea</taxon>
        <taxon>Heterotrichida</taxon>
        <taxon>Blepharismidae</taxon>
        <taxon>Blepharisma</taxon>
    </lineage>
</organism>
<dbReference type="EMBL" id="CAJZBQ010000053">
    <property type="protein sequence ID" value="CAG9331325.1"/>
    <property type="molecule type" value="Genomic_DNA"/>
</dbReference>
<name>A0AAU9K2C1_9CILI</name>
<dbReference type="Gene3D" id="2.120.10.80">
    <property type="entry name" value="Kelch-type beta propeller"/>
    <property type="match status" value="1"/>
</dbReference>
<evidence type="ECO:0000313" key="4">
    <source>
        <dbReference type="Proteomes" id="UP001162131"/>
    </source>
</evidence>
<dbReference type="Proteomes" id="UP001162131">
    <property type="component" value="Unassembled WGS sequence"/>
</dbReference>
<dbReference type="Pfam" id="PF01344">
    <property type="entry name" value="Kelch_1"/>
    <property type="match status" value="1"/>
</dbReference>
<keyword evidence="4" id="KW-1185">Reference proteome</keyword>
<proteinExistence type="predicted"/>
<evidence type="ECO:0000256" key="1">
    <source>
        <dbReference type="ARBA" id="ARBA00022441"/>
    </source>
</evidence>
<dbReference type="InterPro" id="IPR015915">
    <property type="entry name" value="Kelch-typ_b-propeller"/>
</dbReference>
<dbReference type="InterPro" id="IPR006652">
    <property type="entry name" value="Kelch_1"/>
</dbReference>
<dbReference type="AlphaFoldDB" id="A0AAU9K2C1"/>
<keyword evidence="1" id="KW-0880">Kelch repeat</keyword>